<dbReference type="Proteomes" id="UP000028640">
    <property type="component" value="Unassembled WGS sequence"/>
</dbReference>
<dbReference type="GO" id="GO:0008777">
    <property type="term" value="F:acetylornithine deacetylase activity"/>
    <property type="evidence" value="ECO:0007669"/>
    <property type="project" value="UniProtKB-EC"/>
</dbReference>
<dbReference type="GO" id="GO:0006526">
    <property type="term" value="P:L-arginine biosynthetic process"/>
    <property type="evidence" value="ECO:0007669"/>
    <property type="project" value="UniProtKB-KW"/>
</dbReference>
<evidence type="ECO:0000256" key="8">
    <source>
        <dbReference type="ARBA" id="ARBA00022801"/>
    </source>
</evidence>
<evidence type="ECO:0000313" key="12">
    <source>
        <dbReference type="EMBL" id="KFC77796.1"/>
    </source>
</evidence>
<evidence type="ECO:0000256" key="6">
    <source>
        <dbReference type="ARBA" id="ARBA00022605"/>
    </source>
</evidence>
<evidence type="ECO:0000256" key="4">
    <source>
        <dbReference type="ARBA" id="ARBA00022490"/>
    </source>
</evidence>
<evidence type="ECO:0000256" key="2">
    <source>
        <dbReference type="ARBA" id="ARBA00001947"/>
    </source>
</evidence>
<keyword evidence="9" id="KW-0862">Zinc</keyword>
<evidence type="ECO:0000256" key="5">
    <source>
        <dbReference type="ARBA" id="ARBA00022571"/>
    </source>
</evidence>
<dbReference type="InterPro" id="IPR002933">
    <property type="entry name" value="Peptidase_M20"/>
</dbReference>
<keyword evidence="10" id="KW-0170">Cobalt</keyword>
<proteinExistence type="inferred from homology"/>
<dbReference type="CDD" id="cd03894">
    <property type="entry name" value="M20_ArgE"/>
    <property type="match status" value="1"/>
</dbReference>
<dbReference type="InterPro" id="IPR050072">
    <property type="entry name" value="Peptidase_M20A"/>
</dbReference>
<evidence type="ECO:0000256" key="3">
    <source>
        <dbReference type="ARBA" id="ARBA00005691"/>
    </source>
</evidence>
<comment type="caution">
    <text evidence="12">The sequence shown here is derived from an EMBL/GenBank/DDBJ whole genome shotgun (WGS) entry which is preliminary data.</text>
</comment>
<organism evidence="12 13">
    <name type="scientific">Ewingella americana (strain ATCC 33852 / DSM 4580 / CCUG 14506 / JCM 5911 / LMG 7869 / NCTC 12157 / CDC 1468-78)</name>
    <dbReference type="NCBI Taxonomy" id="910964"/>
    <lineage>
        <taxon>Bacteria</taxon>
        <taxon>Pseudomonadati</taxon>
        <taxon>Pseudomonadota</taxon>
        <taxon>Gammaproteobacteria</taxon>
        <taxon>Enterobacterales</taxon>
        <taxon>Yersiniaceae</taxon>
        <taxon>Ewingella</taxon>
    </lineage>
</organism>
<dbReference type="PANTHER" id="PTHR43808:SF31">
    <property type="entry name" value="N-ACETYL-L-CITRULLINE DEACETYLASE"/>
    <property type="match status" value="1"/>
</dbReference>
<evidence type="ECO:0000256" key="7">
    <source>
        <dbReference type="ARBA" id="ARBA00022723"/>
    </source>
</evidence>
<name>A0A085G251_EWIA3</name>
<keyword evidence="7" id="KW-0479">Metal-binding</keyword>
<keyword evidence="13" id="KW-1185">Reference proteome</keyword>
<dbReference type="InterPro" id="IPR011650">
    <property type="entry name" value="Peptidase_M20_dimer"/>
</dbReference>
<evidence type="ECO:0000256" key="1">
    <source>
        <dbReference type="ARBA" id="ARBA00001941"/>
    </source>
</evidence>
<evidence type="ECO:0000313" key="13">
    <source>
        <dbReference type="Proteomes" id="UP000028640"/>
    </source>
</evidence>
<sequence length="386" mass="41850">MQTVVDILSKLVSFNTISLQSNLAMIDYIDTYLADYGIAARRVYSEDGLRANLYATIGNPQRGGICFSGHSDVVPVEGQPWSQDPFVLTARDGRLYGRGSADMKGYLACVLALVPEFIEATRHPDATPVHIAVSYDEEIGCVGVRGLLDELSRDAVRPSGCIVGEPTLMKVATAHKGKSAWRCAVHGQAAHSSQPDLGVNAIEIAAELVTFLRQQGKGWQQETGDARYDPPWSTVQVGTIKGGTAVNVVPDHCEFDFEIRALPGSPHQQLPQSLQQWASQELLPDMRRVSPDTDIHLSQQVAYPGLQDDESMDALKQQCASALPQHDFESVAFGTEAGLFQQAGIPTVICGPGSITQAHKADEYIELSQLELCLTFLRKMVSGGSL</sequence>
<keyword evidence="4" id="KW-0963">Cytoplasm</keyword>
<dbReference type="Gene3D" id="3.40.630.10">
    <property type="entry name" value="Zn peptidases"/>
    <property type="match status" value="1"/>
</dbReference>
<dbReference type="EC" id="3.5.1.16" evidence="12"/>
<comment type="cofactor">
    <cofactor evidence="2">
        <name>Zn(2+)</name>
        <dbReference type="ChEBI" id="CHEBI:29105"/>
    </cofactor>
</comment>
<dbReference type="Gene3D" id="3.30.70.360">
    <property type="match status" value="1"/>
</dbReference>
<dbReference type="eggNOG" id="COG0624">
    <property type="taxonomic scope" value="Bacteria"/>
</dbReference>
<dbReference type="GO" id="GO:0046872">
    <property type="term" value="F:metal ion binding"/>
    <property type="evidence" value="ECO:0007669"/>
    <property type="project" value="UniProtKB-KW"/>
</dbReference>
<dbReference type="Pfam" id="PF01546">
    <property type="entry name" value="Peptidase_M20"/>
    <property type="match status" value="1"/>
</dbReference>
<dbReference type="InterPro" id="IPR010169">
    <property type="entry name" value="AcOrn-deacetyl"/>
</dbReference>
<evidence type="ECO:0000259" key="11">
    <source>
        <dbReference type="Pfam" id="PF07687"/>
    </source>
</evidence>
<dbReference type="PROSITE" id="PS00759">
    <property type="entry name" value="ARGE_DAPE_CPG2_2"/>
    <property type="match status" value="1"/>
</dbReference>
<dbReference type="NCBIfam" id="NF005710">
    <property type="entry name" value="PRK07522.1"/>
    <property type="match status" value="1"/>
</dbReference>
<dbReference type="InterPro" id="IPR036264">
    <property type="entry name" value="Bact_exopeptidase_dim_dom"/>
</dbReference>
<dbReference type="SUPFAM" id="SSF53187">
    <property type="entry name" value="Zn-dependent exopeptidases"/>
    <property type="match status" value="1"/>
</dbReference>
<comment type="cofactor">
    <cofactor evidence="1">
        <name>Co(2+)</name>
        <dbReference type="ChEBI" id="CHEBI:48828"/>
    </cofactor>
</comment>
<keyword evidence="6" id="KW-0028">Amino-acid biosynthesis</keyword>
<dbReference type="OrthoDB" id="3665926at2"/>
<dbReference type="InterPro" id="IPR001261">
    <property type="entry name" value="ArgE/DapE_CS"/>
</dbReference>
<dbReference type="Pfam" id="PF07687">
    <property type="entry name" value="M20_dimer"/>
    <property type="match status" value="1"/>
</dbReference>
<dbReference type="EC" id="3.-.-.-" evidence="12"/>
<dbReference type="STRING" id="910964.GEAM_4133"/>
<dbReference type="PANTHER" id="PTHR43808">
    <property type="entry name" value="ACETYLORNITHINE DEACETYLASE"/>
    <property type="match status" value="1"/>
</dbReference>
<evidence type="ECO:0000256" key="9">
    <source>
        <dbReference type="ARBA" id="ARBA00022833"/>
    </source>
</evidence>
<dbReference type="SUPFAM" id="SSF55031">
    <property type="entry name" value="Bacterial exopeptidase dimerisation domain"/>
    <property type="match status" value="1"/>
</dbReference>
<dbReference type="EMBL" id="JMPJ01000073">
    <property type="protein sequence ID" value="KFC77796.1"/>
    <property type="molecule type" value="Genomic_DNA"/>
</dbReference>
<evidence type="ECO:0000256" key="10">
    <source>
        <dbReference type="ARBA" id="ARBA00023285"/>
    </source>
</evidence>
<keyword evidence="8 12" id="KW-0378">Hydrolase</keyword>
<gene>
    <name evidence="12" type="ORF">GEAM_4133</name>
</gene>
<dbReference type="NCBIfam" id="TIGR01892">
    <property type="entry name" value="AcOrn-deacetyl"/>
    <property type="match status" value="1"/>
</dbReference>
<feature type="domain" description="Peptidase M20 dimerisation" evidence="11">
    <location>
        <begin position="173"/>
        <end position="284"/>
    </location>
</feature>
<dbReference type="AlphaFoldDB" id="A0A085G251"/>
<protein>
    <submittedName>
        <fullName evidence="12">Acetylornithine deacetylase</fullName>
        <ecNumber evidence="12">3.-.-.-</ecNumber>
        <ecNumber evidence="12">3.5.1.16</ecNumber>
    </submittedName>
</protein>
<accession>A0A085G251</accession>
<comment type="similarity">
    <text evidence="3">Belongs to the peptidase M20A family. ArgE subfamily.</text>
</comment>
<reference evidence="12 13" key="1">
    <citation type="submission" date="2014-05" db="EMBL/GenBank/DDBJ databases">
        <title>ATOL: Assembling a taxonomically balanced genome-scale reconstruction of the evolutionary history of the Enterobacteriaceae.</title>
        <authorList>
            <person name="Plunkett G.III."/>
            <person name="Neeno-Eckwall E.C."/>
            <person name="Glasner J.D."/>
            <person name="Perna N.T."/>
        </authorList>
    </citation>
    <scope>NUCLEOTIDE SEQUENCE [LARGE SCALE GENOMIC DNA]</scope>
    <source>
        <strain evidence="12 13">ATCC 33852</strain>
    </source>
</reference>
<keyword evidence="5" id="KW-0055">Arginine biosynthesis</keyword>